<reference evidence="1 2" key="1">
    <citation type="submission" date="2019-08" db="EMBL/GenBank/DDBJ databases">
        <title>Selenomonas sp. mPRGC5 and Selenomonas sp. mPRGC8 isolated from ruminal fluid of dairy goat (Capra hircus).</title>
        <authorList>
            <person name="Poothong S."/>
            <person name="Nuengjamnong C."/>
            <person name="Tanasupawat S."/>
        </authorList>
    </citation>
    <scope>NUCLEOTIDE SEQUENCE [LARGE SCALE GENOMIC DNA]</scope>
    <source>
        <strain evidence="2">mPRGC5</strain>
    </source>
</reference>
<dbReference type="SFLD" id="SFLDS00003">
    <property type="entry name" value="Haloacid_Dehalogenase"/>
    <property type="match status" value="1"/>
</dbReference>
<name>A0A5D6W7U4_9FIRM</name>
<dbReference type="PANTHER" id="PTHR10000">
    <property type="entry name" value="PHOSPHOSERINE PHOSPHATASE"/>
    <property type="match status" value="1"/>
</dbReference>
<gene>
    <name evidence="1" type="ORF">FZ040_04225</name>
</gene>
<dbReference type="NCBIfam" id="TIGR00099">
    <property type="entry name" value="Cof-subfamily"/>
    <property type="match status" value="1"/>
</dbReference>
<dbReference type="InterPro" id="IPR006379">
    <property type="entry name" value="HAD-SF_hydro_IIB"/>
</dbReference>
<dbReference type="CDD" id="cd07518">
    <property type="entry name" value="HAD_YbiV-Like"/>
    <property type="match status" value="1"/>
</dbReference>
<accession>A0A5D6W7U4</accession>
<dbReference type="SFLD" id="SFLDG01140">
    <property type="entry name" value="C2.B:_Phosphomannomutase_and_P"/>
    <property type="match status" value="1"/>
</dbReference>
<dbReference type="PANTHER" id="PTHR10000:SF53">
    <property type="entry name" value="5-AMINO-6-(5-PHOSPHO-D-RIBITYLAMINO)URACIL PHOSPHATASE YBJI-RELATED"/>
    <property type="match status" value="1"/>
</dbReference>
<dbReference type="Proteomes" id="UP000323646">
    <property type="component" value="Unassembled WGS sequence"/>
</dbReference>
<dbReference type="InterPro" id="IPR036412">
    <property type="entry name" value="HAD-like_sf"/>
</dbReference>
<dbReference type="InterPro" id="IPR023214">
    <property type="entry name" value="HAD_sf"/>
</dbReference>
<dbReference type="NCBIfam" id="TIGR01484">
    <property type="entry name" value="HAD-SF-IIB"/>
    <property type="match status" value="1"/>
</dbReference>
<dbReference type="OrthoDB" id="9781413at2"/>
<evidence type="ECO:0000313" key="2">
    <source>
        <dbReference type="Proteomes" id="UP000323646"/>
    </source>
</evidence>
<dbReference type="InterPro" id="IPR000150">
    <property type="entry name" value="Cof"/>
</dbReference>
<dbReference type="Pfam" id="PF08282">
    <property type="entry name" value="Hydrolase_3"/>
    <property type="match status" value="1"/>
</dbReference>
<dbReference type="AlphaFoldDB" id="A0A5D6W7U4"/>
<keyword evidence="2" id="KW-1185">Reference proteome</keyword>
<comment type="caution">
    <text evidence="1">The sequence shown here is derived from an EMBL/GenBank/DDBJ whole genome shotgun (WGS) entry which is preliminary data.</text>
</comment>
<sequence>MIKLVMSDMDGTLLDEKGELPSGFDDMVSQLKARGILFAPCSGRQYFSLLDSFEKYRDEFLFLAENGTMVMYQGRELFSSSMDRQLAQQVLAAAGQQPSIYRIFCGKQDAYVLAAEHDAVIQAELDKYYTHSEVVDDFAQIEDEPIKAAFFDPAGNAAETIYPLLAPFRNQLQVVLSSDYWVDVMNADINKGVAVQQVQQYLQIKPEECAAFGDYLNDAEMLEAVDYSFAMDNAHPDIKKLARFSTGSNAEAGVLRGIQRLMDKGLCG</sequence>
<dbReference type="GO" id="GO:0000287">
    <property type="term" value="F:magnesium ion binding"/>
    <property type="evidence" value="ECO:0007669"/>
    <property type="project" value="TreeGrafter"/>
</dbReference>
<dbReference type="GO" id="GO:0005829">
    <property type="term" value="C:cytosol"/>
    <property type="evidence" value="ECO:0007669"/>
    <property type="project" value="TreeGrafter"/>
</dbReference>
<dbReference type="SUPFAM" id="SSF56784">
    <property type="entry name" value="HAD-like"/>
    <property type="match status" value="1"/>
</dbReference>
<dbReference type="EMBL" id="VTOY01000002">
    <property type="protein sequence ID" value="TYZ23936.1"/>
    <property type="molecule type" value="Genomic_DNA"/>
</dbReference>
<dbReference type="SFLD" id="SFLDG01144">
    <property type="entry name" value="C2.B.4:_PGP_Like"/>
    <property type="match status" value="1"/>
</dbReference>
<dbReference type="Gene3D" id="3.40.50.1000">
    <property type="entry name" value="HAD superfamily/HAD-like"/>
    <property type="match status" value="1"/>
</dbReference>
<evidence type="ECO:0000313" key="1">
    <source>
        <dbReference type="EMBL" id="TYZ23936.1"/>
    </source>
</evidence>
<protein>
    <submittedName>
        <fullName evidence="1">HAD family phosphatase</fullName>
    </submittedName>
</protein>
<dbReference type="Gene3D" id="3.30.1240.10">
    <property type="match status" value="1"/>
</dbReference>
<organism evidence="1 2">
    <name type="scientific">Selenomonas ruminis</name>
    <dbReference type="NCBI Taxonomy" id="2593411"/>
    <lineage>
        <taxon>Bacteria</taxon>
        <taxon>Bacillati</taxon>
        <taxon>Bacillota</taxon>
        <taxon>Negativicutes</taxon>
        <taxon>Selenomonadales</taxon>
        <taxon>Selenomonadaceae</taxon>
        <taxon>Selenomonas</taxon>
    </lineage>
</organism>
<proteinExistence type="predicted"/>
<dbReference type="RefSeq" id="WP_149170864.1">
    <property type="nucleotide sequence ID" value="NZ_VTOY01000002.1"/>
</dbReference>
<dbReference type="GO" id="GO:0016791">
    <property type="term" value="F:phosphatase activity"/>
    <property type="evidence" value="ECO:0007669"/>
    <property type="project" value="TreeGrafter"/>
</dbReference>